<dbReference type="HOGENOM" id="CLU_2136665_0_0_1"/>
<sequence length="113" mass="13416">MSWPVLDHVFPGRFYTIIVMVMFTSTRIEAQTLKTSLLFTAGERHRFIAFCTKDVILPKYFHRDPVTYIRADRSWSSKARNRHRKLLTARPPVHLKHQLCYRTIVIKQKSDNI</sequence>
<organism evidence="1 2">
    <name type="scientific">Tribolium castaneum</name>
    <name type="common">Red flour beetle</name>
    <dbReference type="NCBI Taxonomy" id="7070"/>
    <lineage>
        <taxon>Eukaryota</taxon>
        <taxon>Metazoa</taxon>
        <taxon>Ecdysozoa</taxon>
        <taxon>Arthropoda</taxon>
        <taxon>Hexapoda</taxon>
        <taxon>Insecta</taxon>
        <taxon>Pterygota</taxon>
        <taxon>Neoptera</taxon>
        <taxon>Endopterygota</taxon>
        <taxon>Coleoptera</taxon>
        <taxon>Polyphaga</taxon>
        <taxon>Cucujiformia</taxon>
        <taxon>Tenebrionidae</taxon>
        <taxon>Tenebrionidae incertae sedis</taxon>
        <taxon>Tribolium</taxon>
    </lineage>
</organism>
<reference evidence="1 2" key="2">
    <citation type="journal article" date="2010" name="Nucleic Acids Res.">
        <title>BeetleBase in 2010: revisions to provide comprehensive genomic information for Tribolium castaneum.</title>
        <authorList>
            <person name="Kim H.S."/>
            <person name="Murphy T."/>
            <person name="Xia J."/>
            <person name="Caragea D."/>
            <person name="Park Y."/>
            <person name="Beeman R.W."/>
            <person name="Lorenzen M.D."/>
            <person name="Butcher S."/>
            <person name="Manak J.R."/>
            <person name="Brown S.J."/>
        </authorList>
    </citation>
    <scope>GENOME REANNOTATION</scope>
    <source>
        <strain evidence="1 2">Georgia GA2</strain>
    </source>
</reference>
<gene>
    <name evidence="1" type="primary">GLEAN_13097</name>
    <name evidence="1" type="ORF">TcasGA2_TC013097</name>
</gene>
<dbReference type="EMBL" id="KQ971343">
    <property type="protein sequence ID" value="EFA03177.1"/>
    <property type="molecule type" value="Genomic_DNA"/>
</dbReference>
<dbReference type="InParanoid" id="D6WP17"/>
<proteinExistence type="predicted"/>
<accession>D6WP17</accession>
<dbReference type="AlphaFoldDB" id="D6WP17"/>
<keyword evidence="2" id="KW-1185">Reference proteome</keyword>
<reference evidence="1 2" key="1">
    <citation type="journal article" date="2008" name="Nature">
        <title>The genome of the model beetle and pest Tribolium castaneum.</title>
        <authorList>
            <consortium name="Tribolium Genome Sequencing Consortium"/>
            <person name="Richards S."/>
            <person name="Gibbs R.A."/>
            <person name="Weinstock G.M."/>
            <person name="Brown S.J."/>
            <person name="Denell R."/>
            <person name="Beeman R.W."/>
            <person name="Gibbs R."/>
            <person name="Beeman R.W."/>
            <person name="Brown S.J."/>
            <person name="Bucher G."/>
            <person name="Friedrich M."/>
            <person name="Grimmelikhuijzen C.J."/>
            <person name="Klingler M."/>
            <person name="Lorenzen M."/>
            <person name="Richards S."/>
            <person name="Roth S."/>
            <person name="Schroder R."/>
            <person name="Tautz D."/>
            <person name="Zdobnov E.M."/>
            <person name="Muzny D."/>
            <person name="Gibbs R.A."/>
            <person name="Weinstock G.M."/>
            <person name="Attaway T."/>
            <person name="Bell S."/>
            <person name="Buhay C.J."/>
            <person name="Chandrabose M.N."/>
            <person name="Chavez D."/>
            <person name="Clerk-Blankenburg K.P."/>
            <person name="Cree A."/>
            <person name="Dao M."/>
            <person name="Davis C."/>
            <person name="Chacko J."/>
            <person name="Dinh H."/>
            <person name="Dugan-Rocha S."/>
            <person name="Fowler G."/>
            <person name="Garner T.T."/>
            <person name="Garnes J."/>
            <person name="Gnirke A."/>
            <person name="Hawes A."/>
            <person name="Hernandez J."/>
            <person name="Hines S."/>
            <person name="Holder M."/>
            <person name="Hume J."/>
            <person name="Jhangiani S.N."/>
            <person name="Joshi V."/>
            <person name="Khan Z.M."/>
            <person name="Jackson L."/>
            <person name="Kovar C."/>
            <person name="Kowis A."/>
            <person name="Lee S."/>
            <person name="Lewis L.R."/>
            <person name="Margolis J."/>
            <person name="Morgan M."/>
            <person name="Nazareth L.V."/>
            <person name="Nguyen N."/>
            <person name="Okwuonu G."/>
            <person name="Parker D."/>
            <person name="Richards S."/>
            <person name="Ruiz S.J."/>
            <person name="Santibanez J."/>
            <person name="Savard J."/>
            <person name="Scherer S.E."/>
            <person name="Schneider B."/>
            <person name="Sodergren E."/>
            <person name="Tautz D."/>
            <person name="Vattahil S."/>
            <person name="Villasana D."/>
            <person name="White C.S."/>
            <person name="Wright R."/>
            <person name="Park Y."/>
            <person name="Beeman R.W."/>
            <person name="Lord J."/>
            <person name="Oppert B."/>
            <person name="Lorenzen M."/>
            <person name="Brown S."/>
            <person name="Wang L."/>
            <person name="Savard J."/>
            <person name="Tautz D."/>
            <person name="Richards S."/>
            <person name="Weinstock G."/>
            <person name="Gibbs R.A."/>
            <person name="Liu Y."/>
            <person name="Worley K."/>
            <person name="Weinstock G."/>
            <person name="Elsik C.G."/>
            <person name="Reese J.T."/>
            <person name="Elhaik E."/>
            <person name="Landan G."/>
            <person name="Graur D."/>
            <person name="Arensburger P."/>
            <person name="Atkinson P."/>
            <person name="Beeman R.W."/>
            <person name="Beidler J."/>
            <person name="Brown S.J."/>
            <person name="Demuth J.P."/>
            <person name="Drury D.W."/>
            <person name="Du Y.Z."/>
            <person name="Fujiwara H."/>
            <person name="Lorenzen M."/>
            <person name="Maselli V."/>
            <person name="Osanai M."/>
            <person name="Park Y."/>
            <person name="Robertson H.M."/>
            <person name="Tu Z."/>
            <person name="Wang J.J."/>
            <person name="Wang S."/>
            <person name="Richards S."/>
            <person name="Song H."/>
            <person name="Zhang L."/>
            <person name="Sodergren E."/>
            <person name="Werner D."/>
            <person name="Stanke M."/>
            <person name="Morgenstern B."/>
            <person name="Solovyev V."/>
            <person name="Kosarev P."/>
            <person name="Brown G."/>
            <person name="Chen H.C."/>
            <person name="Ermolaeva O."/>
            <person name="Hlavina W."/>
            <person name="Kapustin Y."/>
            <person name="Kiryutin B."/>
            <person name="Kitts P."/>
            <person name="Maglott D."/>
            <person name="Pruitt K."/>
            <person name="Sapojnikov V."/>
            <person name="Souvorov A."/>
            <person name="Mackey A.J."/>
            <person name="Waterhouse R.M."/>
            <person name="Wyder S."/>
            <person name="Zdobnov E.M."/>
            <person name="Zdobnov E.M."/>
            <person name="Wyder S."/>
            <person name="Kriventseva E.V."/>
            <person name="Kadowaki T."/>
            <person name="Bork P."/>
            <person name="Aranda M."/>
            <person name="Bao R."/>
            <person name="Beermann A."/>
            <person name="Berns N."/>
            <person name="Bolognesi R."/>
            <person name="Bonneton F."/>
            <person name="Bopp D."/>
            <person name="Brown S.J."/>
            <person name="Bucher G."/>
            <person name="Butts T."/>
            <person name="Chaumot A."/>
            <person name="Denell R.E."/>
            <person name="Ferrier D.E."/>
            <person name="Friedrich M."/>
            <person name="Gordon C.M."/>
            <person name="Jindra M."/>
            <person name="Klingler M."/>
            <person name="Lan Q."/>
            <person name="Lattorff H.M."/>
            <person name="Laudet V."/>
            <person name="von Levetsow C."/>
            <person name="Liu Z."/>
            <person name="Lutz R."/>
            <person name="Lynch J.A."/>
            <person name="da Fonseca R.N."/>
            <person name="Posnien N."/>
            <person name="Reuter R."/>
            <person name="Roth S."/>
            <person name="Savard J."/>
            <person name="Schinko J.B."/>
            <person name="Schmitt C."/>
            <person name="Schoppmeier M."/>
            <person name="Schroder R."/>
            <person name="Shippy T.D."/>
            <person name="Simonnet F."/>
            <person name="Marques-Souza H."/>
            <person name="Tautz D."/>
            <person name="Tomoyasu Y."/>
            <person name="Trauner J."/>
            <person name="Van der Zee M."/>
            <person name="Vervoort M."/>
            <person name="Wittkopp N."/>
            <person name="Wimmer E.A."/>
            <person name="Yang X."/>
            <person name="Jones A.K."/>
            <person name="Sattelle D.B."/>
            <person name="Ebert P.R."/>
            <person name="Nelson D."/>
            <person name="Scott J.G."/>
            <person name="Beeman R.W."/>
            <person name="Muthukrishnan S."/>
            <person name="Kramer K.J."/>
            <person name="Arakane Y."/>
            <person name="Beeman R.W."/>
            <person name="Zhu Q."/>
            <person name="Hogenkamp D."/>
            <person name="Dixit R."/>
            <person name="Oppert B."/>
            <person name="Jiang H."/>
            <person name="Zou Z."/>
            <person name="Marshall J."/>
            <person name="Elpidina E."/>
            <person name="Vinokurov K."/>
            <person name="Oppert C."/>
            <person name="Zou Z."/>
            <person name="Evans J."/>
            <person name="Lu Z."/>
            <person name="Zhao P."/>
            <person name="Sumathipala N."/>
            <person name="Altincicek B."/>
            <person name="Vilcinskas A."/>
            <person name="Williams M."/>
            <person name="Hultmark D."/>
            <person name="Hetru C."/>
            <person name="Jiang H."/>
            <person name="Grimmelikhuijzen C.J."/>
            <person name="Hauser F."/>
            <person name="Cazzamali G."/>
            <person name="Williamson M."/>
            <person name="Park Y."/>
            <person name="Li B."/>
            <person name="Tanaka Y."/>
            <person name="Predel R."/>
            <person name="Neupert S."/>
            <person name="Schachtner J."/>
            <person name="Verleyen P."/>
            <person name="Raible F."/>
            <person name="Bork P."/>
            <person name="Friedrich M."/>
            <person name="Walden K.K."/>
            <person name="Robertson H.M."/>
            <person name="Angeli S."/>
            <person name="Foret S."/>
            <person name="Bucher G."/>
            <person name="Schuetz S."/>
            <person name="Maleszka R."/>
            <person name="Wimmer E.A."/>
            <person name="Beeman R.W."/>
            <person name="Lorenzen M."/>
            <person name="Tomoyasu Y."/>
            <person name="Miller S.C."/>
            <person name="Grossmann D."/>
            <person name="Bucher G."/>
        </authorList>
    </citation>
    <scope>NUCLEOTIDE SEQUENCE [LARGE SCALE GENOMIC DNA]</scope>
    <source>
        <strain evidence="1 2">Georgia GA2</strain>
    </source>
</reference>
<evidence type="ECO:0000313" key="2">
    <source>
        <dbReference type="Proteomes" id="UP000007266"/>
    </source>
</evidence>
<dbReference type="Proteomes" id="UP000007266">
    <property type="component" value="Linkage group 5"/>
</dbReference>
<name>D6WP17_TRICA</name>
<evidence type="ECO:0000313" key="1">
    <source>
        <dbReference type="EMBL" id="EFA03177.1"/>
    </source>
</evidence>
<protein>
    <submittedName>
        <fullName evidence="1">Uncharacterized protein</fullName>
    </submittedName>
</protein>